<reference evidence="2" key="1">
    <citation type="submission" date="2018-12" db="EMBL/GenBank/DDBJ databases">
        <title>Novel natural products biosynthetic potential of the class Ktedonobacteria.</title>
        <authorList>
            <person name="Zheng Y."/>
            <person name="Saitou A."/>
            <person name="Wang C.M."/>
            <person name="Toyoda A."/>
            <person name="Minakuchi Y."/>
            <person name="Sekiguchi Y."/>
            <person name="Ueda K."/>
            <person name="Takano H."/>
            <person name="Sakai Y."/>
            <person name="Yokota A."/>
            <person name="Yabe S."/>
        </authorList>
    </citation>
    <scope>NUCLEOTIDE SEQUENCE</scope>
    <source>
        <strain evidence="2">A3-2</strain>
    </source>
</reference>
<proteinExistence type="predicted"/>
<name>A0A455T2A9_9CHLR</name>
<organism evidence="2">
    <name type="scientific">Thermogemmatispora argillosa</name>
    <dbReference type="NCBI Taxonomy" id="2045280"/>
    <lineage>
        <taxon>Bacteria</taxon>
        <taxon>Bacillati</taxon>
        <taxon>Chloroflexota</taxon>
        <taxon>Ktedonobacteria</taxon>
        <taxon>Thermogemmatisporales</taxon>
        <taxon>Thermogemmatisporaceae</taxon>
        <taxon>Thermogemmatispora</taxon>
    </lineage>
</organism>
<dbReference type="PANTHER" id="PTHR48079">
    <property type="entry name" value="PROTEIN YEEZ"/>
    <property type="match status" value="1"/>
</dbReference>
<protein>
    <submittedName>
        <fullName evidence="2">dTDP-glucose 4,6-dehydratase</fullName>
    </submittedName>
</protein>
<feature type="domain" description="NAD-dependent epimerase/dehydratase" evidence="1">
    <location>
        <begin position="3"/>
        <end position="231"/>
    </location>
</feature>
<dbReference type="AlphaFoldDB" id="A0A455T2A9"/>
<dbReference type="InterPro" id="IPR036291">
    <property type="entry name" value="NAD(P)-bd_dom_sf"/>
</dbReference>
<accession>A0A455T2A9</accession>
<dbReference type="SUPFAM" id="SSF51735">
    <property type="entry name" value="NAD(P)-binding Rossmann-fold domains"/>
    <property type="match status" value="1"/>
</dbReference>
<dbReference type="InterPro" id="IPR051783">
    <property type="entry name" value="NAD(P)-dependent_oxidoreduct"/>
</dbReference>
<dbReference type="EMBL" id="AP019377">
    <property type="protein sequence ID" value="BBH94773.1"/>
    <property type="molecule type" value="Genomic_DNA"/>
</dbReference>
<dbReference type="GO" id="GO:0005737">
    <property type="term" value="C:cytoplasm"/>
    <property type="evidence" value="ECO:0007669"/>
    <property type="project" value="TreeGrafter"/>
</dbReference>
<dbReference type="GO" id="GO:0004029">
    <property type="term" value="F:aldehyde dehydrogenase (NAD+) activity"/>
    <property type="evidence" value="ECO:0007669"/>
    <property type="project" value="TreeGrafter"/>
</dbReference>
<sequence length="296" mass="31848">MHVFVAGATGVLGRALVPRLLEQGHTVRALVRSPERGQMIRAAGVELVSGDLLTETTAQQLPSLVRGCDAVVHIATAIPRNPTDASAWEPTTRLRTEGTRLLLEAAQAAGARYYVQQSIAIAYPDGGERWLDETTPLDRSPQRSTICGPVITMEEMVQAVNPAELGWCILRGGSFVGRGTAQDTLVARLREGRLVVICDGSNFISPIHVADMATAIIAALQPAAVGRIFNIVATPVRYGEYVDHIAALLQVPPPPRDPSMPCPPSFRCSNAAARRLLGWQPTHDIYEDVVAAQNQP</sequence>
<gene>
    <name evidence="2" type="ORF">KTA_29720</name>
</gene>
<evidence type="ECO:0000313" key="2">
    <source>
        <dbReference type="EMBL" id="BBH94773.1"/>
    </source>
</evidence>
<evidence type="ECO:0000259" key="1">
    <source>
        <dbReference type="Pfam" id="PF01370"/>
    </source>
</evidence>
<dbReference type="InterPro" id="IPR001509">
    <property type="entry name" value="Epimerase_deHydtase"/>
</dbReference>
<dbReference type="Pfam" id="PF01370">
    <property type="entry name" value="Epimerase"/>
    <property type="match status" value="1"/>
</dbReference>
<dbReference type="PANTHER" id="PTHR48079:SF6">
    <property type="entry name" value="NAD(P)-BINDING DOMAIN-CONTAINING PROTEIN-RELATED"/>
    <property type="match status" value="1"/>
</dbReference>
<dbReference type="Gene3D" id="3.40.50.720">
    <property type="entry name" value="NAD(P)-binding Rossmann-like Domain"/>
    <property type="match status" value="1"/>
</dbReference>